<evidence type="ECO:0000256" key="1">
    <source>
        <dbReference type="SAM" id="MobiDB-lite"/>
    </source>
</evidence>
<proteinExistence type="predicted"/>
<dbReference type="EMBL" id="JACAZI010000001">
    <property type="protein sequence ID" value="KAF7372676.1"/>
    <property type="molecule type" value="Genomic_DNA"/>
</dbReference>
<accession>A0A8H6Z9A1</accession>
<organism evidence="2 3">
    <name type="scientific">Mycena venus</name>
    <dbReference type="NCBI Taxonomy" id="2733690"/>
    <lineage>
        <taxon>Eukaryota</taxon>
        <taxon>Fungi</taxon>
        <taxon>Dikarya</taxon>
        <taxon>Basidiomycota</taxon>
        <taxon>Agaricomycotina</taxon>
        <taxon>Agaricomycetes</taxon>
        <taxon>Agaricomycetidae</taxon>
        <taxon>Agaricales</taxon>
        <taxon>Marasmiineae</taxon>
        <taxon>Mycenaceae</taxon>
        <taxon>Mycena</taxon>
    </lineage>
</organism>
<dbReference type="Proteomes" id="UP000620124">
    <property type="component" value="Unassembled WGS sequence"/>
</dbReference>
<reference evidence="2" key="1">
    <citation type="submission" date="2020-05" db="EMBL/GenBank/DDBJ databases">
        <title>Mycena genomes resolve the evolution of fungal bioluminescence.</title>
        <authorList>
            <person name="Tsai I.J."/>
        </authorList>
    </citation>
    <scope>NUCLEOTIDE SEQUENCE</scope>
    <source>
        <strain evidence="2">CCC161011</strain>
    </source>
</reference>
<comment type="caution">
    <text evidence="2">The sequence shown here is derived from an EMBL/GenBank/DDBJ whole genome shotgun (WGS) entry which is preliminary data.</text>
</comment>
<feature type="compositionally biased region" description="Pro residues" evidence="1">
    <location>
        <begin position="192"/>
        <end position="210"/>
    </location>
</feature>
<gene>
    <name evidence="2" type="ORF">MVEN_00130900</name>
</gene>
<feature type="region of interest" description="Disordered" evidence="1">
    <location>
        <begin position="131"/>
        <end position="151"/>
    </location>
</feature>
<protein>
    <submittedName>
        <fullName evidence="2">Uncharacterized protein</fullName>
    </submittedName>
</protein>
<sequence>MKSSFHPYGRISLISHHHQFGLIGATLDPVPFCPCTDPLHSLFSFPAESGSVVRIHGPDPPDPLRLGIRHLPWLGGPDAILSPDHRHRFVPPHPRPTAPSLLRSSSLCWIRSAAAFGILHRLALTHDHHHGLSLHRTPHTPLDPPSSASSLRQIRTPTAVPMRSLPIHGHCHRFSFHLTPRRSAQSAKPSLLAPPDPPCRSGPHSRPLPPTRSNAPPSFRCIRETSLLALPDPHSRSGPDAIPSHSHSRPPRSAGSTASASSLHRVRLQFDHSQARICLPAFLTRPAACAPHSRPRCASIRCTAPPDPPSTRSLAPPYPCLLTPPDLPWIRLPTASHPLHTRRTGPASHWLPALTHSTAYSPHRSAGSAIHALPRSVRSYPPTLHGYVPSPILPGSHRNNTPLPSLTLPPTRPHEALVCDCVAALSPRCRCYVTPRKRPHTLPAQLLPPFVCSTLHCRSHPLPLTLAYDNAATTAAVLPDAAASVPPCPSLLTSEAGTSYYVNNVARSTASVARCSSRPPITASMYTSYVGEILCISTLGVFVLVWS</sequence>
<evidence type="ECO:0000313" key="2">
    <source>
        <dbReference type="EMBL" id="KAF7372676.1"/>
    </source>
</evidence>
<dbReference type="AlphaFoldDB" id="A0A8H6Z9A1"/>
<evidence type="ECO:0000313" key="3">
    <source>
        <dbReference type="Proteomes" id="UP000620124"/>
    </source>
</evidence>
<keyword evidence="3" id="KW-1185">Reference proteome</keyword>
<name>A0A8H6Z9A1_9AGAR</name>
<feature type="region of interest" description="Disordered" evidence="1">
    <location>
        <begin position="180"/>
        <end position="218"/>
    </location>
</feature>
<feature type="region of interest" description="Disordered" evidence="1">
    <location>
        <begin position="230"/>
        <end position="261"/>
    </location>
</feature>